<organism evidence="2">
    <name type="scientific">Psilocybe cubensis</name>
    <name type="common">Psychedelic mushroom</name>
    <name type="synonym">Stropharia cubensis</name>
    <dbReference type="NCBI Taxonomy" id="181762"/>
    <lineage>
        <taxon>Eukaryota</taxon>
        <taxon>Fungi</taxon>
        <taxon>Dikarya</taxon>
        <taxon>Basidiomycota</taxon>
        <taxon>Agaricomycotina</taxon>
        <taxon>Agaricomycetes</taxon>
        <taxon>Agaricomycetidae</taxon>
        <taxon>Agaricales</taxon>
        <taxon>Agaricineae</taxon>
        <taxon>Strophariaceae</taxon>
        <taxon>Psilocybe</taxon>
    </lineage>
</organism>
<feature type="region of interest" description="Disordered" evidence="1">
    <location>
        <begin position="29"/>
        <end position="68"/>
    </location>
</feature>
<accession>A0A8H7XQG8</accession>
<name>A0A8H7XQG8_PSICU</name>
<reference evidence="2" key="1">
    <citation type="submission" date="2021-02" db="EMBL/GenBank/DDBJ databases">
        <title>Psilocybe cubensis genome.</title>
        <authorList>
            <person name="Mckernan K.J."/>
            <person name="Crawford S."/>
            <person name="Trippe A."/>
            <person name="Kane L.T."/>
            <person name="Mclaughlin S."/>
        </authorList>
    </citation>
    <scope>NUCLEOTIDE SEQUENCE [LARGE SCALE GENOMIC DNA]</scope>
    <source>
        <strain evidence="2">MGC-MH-2018</strain>
    </source>
</reference>
<sequence length="133" mass="16260">MARQRASKAIKTVNREMYLRRRRAYYEANCKRERRKSQERYQRRKSLPDNELALSRQKHREAQARYRERNRFTLKVKAKIYYRKKQNPPNEEEEDPDEEEEWIRLSALAHGITEEEWISLHGRNSYRGGSPVH</sequence>
<gene>
    <name evidence="2" type="ORF">JR316_011156</name>
</gene>
<dbReference type="OrthoDB" id="3062683at2759"/>
<dbReference type="AlphaFoldDB" id="A0A8H7XQG8"/>
<evidence type="ECO:0000256" key="1">
    <source>
        <dbReference type="SAM" id="MobiDB-lite"/>
    </source>
</evidence>
<proteinExistence type="predicted"/>
<comment type="caution">
    <text evidence="2">The sequence shown here is derived from an EMBL/GenBank/DDBJ whole genome shotgun (WGS) entry which is preliminary data.</text>
</comment>
<dbReference type="EMBL" id="JAFIQS010000013">
    <property type="protein sequence ID" value="KAG5163959.1"/>
    <property type="molecule type" value="Genomic_DNA"/>
</dbReference>
<protein>
    <submittedName>
        <fullName evidence="2">Uncharacterized protein</fullName>
    </submittedName>
</protein>
<evidence type="ECO:0000313" key="2">
    <source>
        <dbReference type="EMBL" id="KAG5163959.1"/>
    </source>
</evidence>